<accession>A0ABY6BG00</accession>
<keyword evidence="1" id="KW-0472">Membrane</keyword>
<sequence length="175" mass="19754">MSYEEDDRRRRLRIARDEEEQEQARRIREAYSQHDEHSHGQSGGPSNLVTAVVFCAVAGVAWTWENLPKWHTFDQPYKAIASFYYWLLIAPIKVVPWIWESLTHPGLSDYKNFNVVTAVAAVLLYAVALVIGGGVIRALCRAVGVRRWKTLLASPAIAAGLWFAGTATLTWLTQK</sequence>
<keyword evidence="3" id="KW-1185">Reference proteome</keyword>
<organism evidence="2 3">
    <name type="scientific">Tahibacter amnicola</name>
    <dbReference type="NCBI Taxonomy" id="2976241"/>
    <lineage>
        <taxon>Bacteria</taxon>
        <taxon>Pseudomonadati</taxon>
        <taxon>Pseudomonadota</taxon>
        <taxon>Gammaproteobacteria</taxon>
        <taxon>Lysobacterales</taxon>
        <taxon>Rhodanobacteraceae</taxon>
        <taxon>Tahibacter</taxon>
    </lineage>
</organism>
<dbReference type="Proteomes" id="UP001064632">
    <property type="component" value="Chromosome"/>
</dbReference>
<feature type="transmembrane region" description="Helical" evidence="1">
    <location>
        <begin position="79"/>
        <end position="99"/>
    </location>
</feature>
<gene>
    <name evidence="2" type="ORF">N4264_04615</name>
</gene>
<evidence type="ECO:0000313" key="3">
    <source>
        <dbReference type="Proteomes" id="UP001064632"/>
    </source>
</evidence>
<proteinExistence type="predicted"/>
<feature type="transmembrane region" description="Helical" evidence="1">
    <location>
        <begin position="151"/>
        <end position="172"/>
    </location>
</feature>
<reference evidence="2" key="1">
    <citation type="submission" date="2022-09" db="EMBL/GenBank/DDBJ databases">
        <title>Tahibacter sp. nov., isolated from a fresh water.</title>
        <authorList>
            <person name="Baek J.H."/>
            <person name="Lee J.K."/>
            <person name="Kim J.M."/>
            <person name="Jeon C.O."/>
        </authorList>
    </citation>
    <scope>NUCLEOTIDE SEQUENCE</scope>
    <source>
        <strain evidence="2">W38</strain>
    </source>
</reference>
<dbReference type="RefSeq" id="WP_261695903.1">
    <property type="nucleotide sequence ID" value="NZ_CP104694.1"/>
</dbReference>
<evidence type="ECO:0000256" key="1">
    <source>
        <dbReference type="SAM" id="Phobius"/>
    </source>
</evidence>
<feature type="transmembrane region" description="Helical" evidence="1">
    <location>
        <begin position="119"/>
        <end position="139"/>
    </location>
</feature>
<evidence type="ECO:0000313" key="2">
    <source>
        <dbReference type="EMBL" id="UXI68944.1"/>
    </source>
</evidence>
<keyword evidence="1" id="KW-0812">Transmembrane</keyword>
<evidence type="ECO:0008006" key="4">
    <source>
        <dbReference type="Google" id="ProtNLM"/>
    </source>
</evidence>
<keyword evidence="1" id="KW-1133">Transmembrane helix</keyword>
<protein>
    <recommendedName>
        <fullName evidence="4">Tripartite tricarboxylate transporter TctB family protein</fullName>
    </recommendedName>
</protein>
<name>A0ABY6BG00_9GAMM</name>
<dbReference type="EMBL" id="CP104694">
    <property type="protein sequence ID" value="UXI68944.1"/>
    <property type="molecule type" value="Genomic_DNA"/>
</dbReference>